<accession>A0AA35TGJ9</accession>
<evidence type="ECO:0000256" key="1">
    <source>
        <dbReference type="SAM" id="MobiDB-lite"/>
    </source>
</evidence>
<dbReference type="EMBL" id="CASHTH010003685">
    <property type="protein sequence ID" value="CAI8047910.1"/>
    <property type="molecule type" value="Genomic_DNA"/>
</dbReference>
<dbReference type="AlphaFoldDB" id="A0AA35TGJ9"/>
<feature type="region of interest" description="Disordered" evidence="1">
    <location>
        <begin position="59"/>
        <end position="93"/>
    </location>
</feature>
<evidence type="ECO:0000313" key="2">
    <source>
        <dbReference type="EMBL" id="CAI8047910.1"/>
    </source>
</evidence>
<proteinExistence type="predicted"/>
<comment type="caution">
    <text evidence="2">The sequence shown here is derived from an EMBL/GenBank/DDBJ whole genome shotgun (WGS) entry which is preliminary data.</text>
</comment>
<organism evidence="2 3">
    <name type="scientific">Geodia barretti</name>
    <name type="common">Barrett's horny sponge</name>
    <dbReference type="NCBI Taxonomy" id="519541"/>
    <lineage>
        <taxon>Eukaryota</taxon>
        <taxon>Metazoa</taxon>
        <taxon>Porifera</taxon>
        <taxon>Demospongiae</taxon>
        <taxon>Heteroscleromorpha</taxon>
        <taxon>Tetractinellida</taxon>
        <taxon>Astrophorina</taxon>
        <taxon>Geodiidae</taxon>
        <taxon>Geodia</taxon>
    </lineage>
</organism>
<protein>
    <submittedName>
        <fullName evidence="2">Uncharacterized protein</fullName>
    </submittedName>
</protein>
<keyword evidence="3" id="KW-1185">Reference proteome</keyword>
<gene>
    <name evidence="2" type="ORF">GBAR_LOCUS26488</name>
</gene>
<name>A0AA35TGJ9_GEOBA</name>
<evidence type="ECO:0000313" key="3">
    <source>
        <dbReference type="Proteomes" id="UP001174909"/>
    </source>
</evidence>
<feature type="compositionally biased region" description="Low complexity" evidence="1">
    <location>
        <begin position="63"/>
        <end position="92"/>
    </location>
</feature>
<reference evidence="2" key="1">
    <citation type="submission" date="2023-03" db="EMBL/GenBank/DDBJ databases">
        <authorList>
            <person name="Steffen K."/>
            <person name="Cardenas P."/>
        </authorList>
    </citation>
    <scope>NUCLEOTIDE SEQUENCE</scope>
</reference>
<sequence length="193" mass="21214">MVAAALIRGTPRSAILATIPEFRRTFLADKSRCKKRRRRGGRLAKLICCTRREQVTDSEALTDDTSCQDSSQSAGMYSSCSTHPSSSVSSLSQRDIVGLRDVTDNDMAEDHLIHSNESKVLTSEDTLIDQQEFDDTFPDKNACDSDIHQRILSDGDYNEVVDKDSAPVQTVTAALSHDNDSQTSPTIVNNGVF</sequence>
<dbReference type="Proteomes" id="UP001174909">
    <property type="component" value="Unassembled WGS sequence"/>
</dbReference>